<reference evidence="2 3" key="1">
    <citation type="journal article" date="2016" name="Nat. Commun.">
        <title>Thousands of microbial genomes shed light on interconnected biogeochemical processes in an aquifer system.</title>
        <authorList>
            <person name="Anantharaman K."/>
            <person name="Brown C.T."/>
            <person name="Hug L.A."/>
            <person name="Sharon I."/>
            <person name="Castelle C.J."/>
            <person name="Probst A.J."/>
            <person name="Thomas B.C."/>
            <person name="Singh A."/>
            <person name="Wilkins M.J."/>
            <person name="Karaoz U."/>
            <person name="Brodie E.L."/>
            <person name="Williams K.H."/>
            <person name="Hubbard S.S."/>
            <person name="Banfield J.F."/>
        </authorList>
    </citation>
    <scope>NUCLEOTIDE SEQUENCE [LARGE SCALE GENOMIC DNA]</scope>
</reference>
<dbReference type="Gene3D" id="3.90.1010.10">
    <property type="match status" value="1"/>
</dbReference>
<dbReference type="AlphaFoldDB" id="A0A1F4YDV3"/>
<dbReference type="GO" id="GO:0051536">
    <property type="term" value="F:iron-sulfur cluster binding"/>
    <property type="evidence" value="ECO:0007669"/>
    <property type="project" value="InterPro"/>
</dbReference>
<evidence type="ECO:0000259" key="1">
    <source>
        <dbReference type="Pfam" id="PF01592"/>
    </source>
</evidence>
<dbReference type="EMBL" id="MEXH01000026">
    <property type="protein sequence ID" value="OGC91936.1"/>
    <property type="molecule type" value="Genomic_DNA"/>
</dbReference>
<dbReference type="PANTHER" id="PTHR10093">
    <property type="entry name" value="IRON-SULFUR CLUSTER ASSEMBLY ENZYME NIFU HOMOLOG"/>
    <property type="match status" value="1"/>
</dbReference>
<dbReference type="Pfam" id="PF01592">
    <property type="entry name" value="NifU_N"/>
    <property type="match status" value="1"/>
</dbReference>
<name>A0A1F4YDV3_9BACT</name>
<protein>
    <recommendedName>
        <fullName evidence="1">NIF system FeS cluster assembly NifU N-terminal domain-containing protein</fullName>
    </recommendedName>
</protein>
<evidence type="ECO:0000313" key="3">
    <source>
        <dbReference type="Proteomes" id="UP000178176"/>
    </source>
</evidence>
<dbReference type="Proteomes" id="UP000178176">
    <property type="component" value="Unassembled WGS sequence"/>
</dbReference>
<organism evidence="2 3">
    <name type="scientific">Candidatus Amesbacteria bacterium RIFCSPHIGHO2_01_FULL_48_32b</name>
    <dbReference type="NCBI Taxonomy" id="1797253"/>
    <lineage>
        <taxon>Bacteria</taxon>
        <taxon>Candidatus Amesiibacteriota</taxon>
    </lineage>
</organism>
<evidence type="ECO:0000313" key="2">
    <source>
        <dbReference type="EMBL" id="OGC91936.1"/>
    </source>
</evidence>
<dbReference type="CDD" id="cd06664">
    <property type="entry name" value="IscU_like"/>
    <property type="match status" value="1"/>
</dbReference>
<dbReference type="GO" id="GO:0016226">
    <property type="term" value="P:iron-sulfur cluster assembly"/>
    <property type="evidence" value="ECO:0007669"/>
    <property type="project" value="InterPro"/>
</dbReference>
<gene>
    <name evidence="2" type="ORF">A2876_03265</name>
</gene>
<comment type="caution">
    <text evidence="2">The sequence shown here is derived from an EMBL/GenBank/DDBJ whole genome shotgun (WGS) entry which is preliminary data.</text>
</comment>
<feature type="domain" description="NIF system FeS cluster assembly NifU N-terminal" evidence="1">
    <location>
        <begin position="4"/>
        <end position="85"/>
    </location>
</feature>
<accession>A0A1F4YDV3</accession>
<proteinExistence type="predicted"/>
<dbReference type="SUPFAM" id="SSF82649">
    <property type="entry name" value="SufE/NifU"/>
    <property type="match status" value="1"/>
</dbReference>
<dbReference type="InterPro" id="IPR002871">
    <property type="entry name" value="NIF_FeS_clus_asmbl_NifU_N"/>
</dbReference>
<sequence length="106" mass="11454">MTDYTEIILDHYRRPRHQGILPSPCLSATVSNSSCGDSLTVYYRIKSGKVTDFKWQGVGCAISQAAASIVSDKIIGKPIFSVRPLRVNPARAACASLVIKAILDAC</sequence>
<dbReference type="GO" id="GO:0005506">
    <property type="term" value="F:iron ion binding"/>
    <property type="evidence" value="ECO:0007669"/>
    <property type="project" value="InterPro"/>
</dbReference>